<reference evidence="1 2" key="1">
    <citation type="submission" date="2023-02" db="EMBL/GenBank/DDBJ databases">
        <title>LHISI_Scaffold_Assembly.</title>
        <authorList>
            <person name="Stuart O.P."/>
            <person name="Cleave R."/>
            <person name="Magrath M.J.L."/>
            <person name="Mikheyev A.S."/>
        </authorList>
    </citation>
    <scope>NUCLEOTIDE SEQUENCE [LARGE SCALE GENOMIC DNA]</scope>
    <source>
        <strain evidence="1">Daus_M_001</strain>
        <tissue evidence="1">Leg muscle</tissue>
    </source>
</reference>
<evidence type="ECO:0000313" key="1">
    <source>
        <dbReference type="EMBL" id="KAJ8889537.1"/>
    </source>
</evidence>
<proteinExistence type="predicted"/>
<organism evidence="1 2">
    <name type="scientific">Dryococelus australis</name>
    <dbReference type="NCBI Taxonomy" id="614101"/>
    <lineage>
        <taxon>Eukaryota</taxon>
        <taxon>Metazoa</taxon>
        <taxon>Ecdysozoa</taxon>
        <taxon>Arthropoda</taxon>
        <taxon>Hexapoda</taxon>
        <taxon>Insecta</taxon>
        <taxon>Pterygota</taxon>
        <taxon>Neoptera</taxon>
        <taxon>Polyneoptera</taxon>
        <taxon>Phasmatodea</taxon>
        <taxon>Verophasmatodea</taxon>
        <taxon>Anareolatae</taxon>
        <taxon>Phasmatidae</taxon>
        <taxon>Eurycanthinae</taxon>
        <taxon>Dryococelus</taxon>
    </lineage>
</organism>
<keyword evidence="2" id="KW-1185">Reference proteome</keyword>
<accession>A0ABQ9HZ58</accession>
<dbReference type="Proteomes" id="UP001159363">
    <property type="component" value="Chromosome 3"/>
</dbReference>
<sequence length="114" mass="13391">MHGSMVQHHLPDNVTDTKMMMEYKYNSQSSVRGLFAVDCHLIEIESFHPANHYMHVKPSLRSVEYSYWYGGVLKTYEYFCDGYLHCRGASNTASYEPYQKIIDCKNAITRCWTY</sequence>
<gene>
    <name evidence="1" type="ORF">PR048_009036</name>
</gene>
<name>A0ABQ9HZ58_9NEOP</name>
<comment type="caution">
    <text evidence="1">The sequence shown here is derived from an EMBL/GenBank/DDBJ whole genome shotgun (WGS) entry which is preliminary data.</text>
</comment>
<evidence type="ECO:0000313" key="2">
    <source>
        <dbReference type="Proteomes" id="UP001159363"/>
    </source>
</evidence>
<dbReference type="EMBL" id="JARBHB010000003">
    <property type="protein sequence ID" value="KAJ8889537.1"/>
    <property type="molecule type" value="Genomic_DNA"/>
</dbReference>
<protein>
    <submittedName>
        <fullName evidence="1">Uncharacterized protein</fullName>
    </submittedName>
</protein>